<reference evidence="1 2" key="1">
    <citation type="submission" date="2018-05" db="EMBL/GenBank/DDBJ databases">
        <title>complete genome sequence of Aquabacterium olei NBRC 110486.</title>
        <authorList>
            <person name="Tang B."/>
            <person name="Chang J."/>
            <person name="Zhang L."/>
            <person name="Yang H."/>
        </authorList>
    </citation>
    <scope>NUCLEOTIDE SEQUENCE [LARGE SCALE GENOMIC DNA]</scope>
    <source>
        <strain evidence="1 2">NBRC 110486</strain>
        <plasmid evidence="2">Plasmid ptb101</plasmid>
    </source>
</reference>
<protein>
    <recommendedName>
        <fullName evidence="3">Phasin domain-containing protein</fullName>
    </recommendedName>
</protein>
<keyword evidence="1" id="KW-0614">Plasmid</keyword>
<dbReference type="Proteomes" id="UP000244892">
    <property type="component" value="Plasmid pTB101"/>
</dbReference>
<gene>
    <name evidence="1" type="ORF">DEH84_17810</name>
</gene>
<dbReference type="KEGG" id="aon:DEH84_17810"/>
<sequence>MDTAEVTPSPTLSRPVDLAETVLRTAEQFCQMNVAATSVMLQAQAQAAGAVGLPDWSAMIAVGSEQTRQMLSLGTDQLVQAAQHADAMACEMQRNTSQMLQDQTARATEMVNASMDQMGQRAREQLDRVGSWQDRSVNVAAGWTQATAEVMERLPRPDLRMAPLSQAVQSALPAGPF</sequence>
<dbReference type="EMBL" id="CP029211">
    <property type="protein sequence ID" value="AWI55448.1"/>
    <property type="molecule type" value="Genomic_DNA"/>
</dbReference>
<keyword evidence="2" id="KW-1185">Reference proteome</keyword>
<geneLocation type="plasmid" evidence="2">
    <name>ptb101</name>
</geneLocation>
<organism evidence="1 2">
    <name type="scientific">Aquabacterium olei</name>
    <dbReference type="NCBI Taxonomy" id="1296669"/>
    <lineage>
        <taxon>Bacteria</taxon>
        <taxon>Pseudomonadati</taxon>
        <taxon>Pseudomonadota</taxon>
        <taxon>Betaproteobacteria</taxon>
        <taxon>Burkholderiales</taxon>
        <taxon>Aquabacterium</taxon>
    </lineage>
</organism>
<evidence type="ECO:0000313" key="2">
    <source>
        <dbReference type="Proteomes" id="UP000244892"/>
    </source>
</evidence>
<evidence type="ECO:0008006" key="3">
    <source>
        <dbReference type="Google" id="ProtNLM"/>
    </source>
</evidence>
<dbReference type="RefSeq" id="WP_109038559.1">
    <property type="nucleotide sequence ID" value="NZ_CP029211.1"/>
</dbReference>
<evidence type="ECO:0000313" key="1">
    <source>
        <dbReference type="EMBL" id="AWI55448.1"/>
    </source>
</evidence>
<proteinExistence type="predicted"/>
<dbReference type="AlphaFoldDB" id="A0A2U8FXC4"/>
<name>A0A2U8FXC4_9BURK</name>
<accession>A0A2U8FXC4</accession>